<gene>
    <name evidence="6" type="ORF">EI546_13230</name>
</gene>
<keyword evidence="2" id="KW-0328">Glycosyltransferase</keyword>
<comment type="similarity">
    <text evidence="1">Belongs to the glycosyltransferase 2 family.</text>
</comment>
<evidence type="ECO:0000256" key="3">
    <source>
        <dbReference type="ARBA" id="ARBA00022679"/>
    </source>
</evidence>
<dbReference type="Proteomes" id="UP000285517">
    <property type="component" value="Chromosome"/>
</dbReference>
<feature type="transmembrane region" description="Helical" evidence="4">
    <location>
        <begin position="343"/>
        <end position="363"/>
    </location>
</feature>
<keyword evidence="4" id="KW-1133">Transmembrane helix</keyword>
<dbReference type="CDD" id="cd04192">
    <property type="entry name" value="GT_2_like_e"/>
    <property type="match status" value="1"/>
</dbReference>
<feature type="transmembrane region" description="Helical" evidence="4">
    <location>
        <begin position="313"/>
        <end position="331"/>
    </location>
</feature>
<dbReference type="PANTHER" id="PTHR43630:SF1">
    <property type="entry name" value="POLY-BETA-1,6-N-ACETYL-D-GLUCOSAMINE SYNTHASE"/>
    <property type="match status" value="1"/>
</dbReference>
<feature type="domain" description="Glycosyltransferase 2-like" evidence="5">
    <location>
        <begin position="41"/>
        <end position="150"/>
    </location>
</feature>
<keyword evidence="7" id="KW-1185">Reference proteome</keyword>
<sequence>MIIFLLIIYGLYFICMMALIIGFRRIPLFNMKKDSPLTHFSIVIPFRNESENLPSLLKSISNLNYPSNQFEVLLVNDDSVDGYEEIIKSAIEKSTVSIHLLQNRRLSNSPKKDAITEAIKHSKFDWIITTDADCELPQYWLQTFDSFIQKKNQETNEPIMICGPVIYKSNYSFIQNFQQMDGLSLQAVTLGSFGLKNPILCNGANLAYRKDAFKTVNGFAGNDHIASGDDIFLMEKFKKIFPTKVKYLKSRDAIVSTKPQASWAKLINQRVRWASKTGKQKSHLSIFLGLLVLMVNILFLLLPFAVILDIRNAFFYVGLILFKMFLDLLVIKQTAKLFRRKISFINFPKLAFTYATVVIAVSFKSLNGKYSWKGRNFKNQK</sequence>
<reference evidence="6 7" key="1">
    <citation type="submission" date="2019-01" db="EMBL/GenBank/DDBJ databases">
        <title>Complete genome sequencing of Aequorivita sp. H23M31.</title>
        <authorList>
            <person name="Bae J.-W."/>
        </authorList>
    </citation>
    <scope>NUCLEOTIDE SEQUENCE [LARGE SCALE GENOMIC DNA]</scope>
    <source>
        <strain evidence="6 7">H23M31</strain>
    </source>
</reference>
<organism evidence="6 7">
    <name type="scientific">Aequorivita ciconiae</name>
    <dbReference type="NCBI Taxonomy" id="2494375"/>
    <lineage>
        <taxon>Bacteria</taxon>
        <taxon>Pseudomonadati</taxon>
        <taxon>Bacteroidota</taxon>
        <taxon>Flavobacteriia</taxon>
        <taxon>Flavobacteriales</taxon>
        <taxon>Flavobacteriaceae</taxon>
        <taxon>Aequorivita</taxon>
    </lineage>
</organism>
<dbReference type="RefSeq" id="WP_128250986.1">
    <property type="nucleotide sequence ID" value="NZ_CP034951.1"/>
</dbReference>
<name>A0A410G5W6_9FLAO</name>
<dbReference type="AlphaFoldDB" id="A0A410G5W6"/>
<keyword evidence="4" id="KW-0472">Membrane</keyword>
<dbReference type="InterPro" id="IPR029044">
    <property type="entry name" value="Nucleotide-diphossugar_trans"/>
</dbReference>
<dbReference type="EMBL" id="CP034951">
    <property type="protein sequence ID" value="QAA82621.1"/>
    <property type="molecule type" value="Genomic_DNA"/>
</dbReference>
<evidence type="ECO:0000256" key="2">
    <source>
        <dbReference type="ARBA" id="ARBA00022676"/>
    </source>
</evidence>
<accession>A0A410G5W6</accession>
<dbReference type="SUPFAM" id="SSF53448">
    <property type="entry name" value="Nucleotide-diphospho-sugar transferases"/>
    <property type="match status" value="1"/>
</dbReference>
<evidence type="ECO:0000313" key="7">
    <source>
        <dbReference type="Proteomes" id="UP000285517"/>
    </source>
</evidence>
<dbReference type="GO" id="GO:0016757">
    <property type="term" value="F:glycosyltransferase activity"/>
    <property type="evidence" value="ECO:0007669"/>
    <property type="project" value="UniProtKB-KW"/>
</dbReference>
<evidence type="ECO:0000259" key="5">
    <source>
        <dbReference type="Pfam" id="PF00535"/>
    </source>
</evidence>
<protein>
    <submittedName>
        <fullName evidence="6">Glycosyltransferase</fullName>
    </submittedName>
</protein>
<proteinExistence type="inferred from homology"/>
<feature type="transmembrane region" description="Helical" evidence="4">
    <location>
        <begin position="6"/>
        <end position="23"/>
    </location>
</feature>
<evidence type="ECO:0000313" key="6">
    <source>
        <dbReference type="EMBL" id="QAA82621.1"/>
    </source>
</evidence>
<evidence type="ECO:0000256" key="1">
    <source>
        <dbReference type="ARBA" id="ARBA00006739"/>
    </source>
</evidence>
<keyword evidence="3 6" id="KW-0808">Transferase</keyword>
<keyword evidence="4" id="KW-0812">Transmembrane</keyword>
<feature type="transmembrane region" description="Helical" evidence="4">
    <location>
        <begin position="286"/>
        <end position="307"/>
    </location>
</feature>
<dbReference type="KEGG" id="aev:EI546_13230"/>
<evidence type="ECO:0000256" key="4">
    <source>
        <dbReference type="SAM" id="Phobius"/>
    </source>
</evidence>
<dbReference type="OrthoDB" id="9805625at2"/>
<dbReference type="InterPro" id="IPR001173">
    <property type="entry name" value="Glyco_trans_2-like"/>
</dbReference>
<dbReference type="Pfam" id="PF00535">
    <property type="entry name" value="Glycos_transf_2"/>
    <property type="match status" value="1"/>
</dbReference>
<dbReference type="Gene3D" id="3.90.550.10">
    <property type="entry name" value="Spore Coat Polysaccharide Biosynthesis Protein SpsA, Chain A"/>
    <property type="match status" value="1"/>
</dbReference>
<dbReference type="PANTHER" id="PTHR43630">
    <property type="entry name" value="POLY-BETA-1,6-N-ACETYL-D-GLUCOSAMINE SYNTHASE"/>
    <property type="match status" value="1"/>
</dbReference>